<dbReference type="CDD" id="cd02798">
    <property type="entry name" value="tRNA_bind_CsaA"/>
    <property type="match status" value="1"/>
</dbReference>
<evidence type="ECO:0000313" key="6">
    <source>
        <dbReference type="Proteomes" id="UP001230156"/>
    </source>
</evidence>
<dbReference type="RefSeq" id="WP_379959013.1">
    <property type="nucleotide sequence ID" value="NZ_JAUYVI010000006.1"/>
</dbReference>
<dbReference type="InterPro" id="IPR012340">
    <property type="entry name" value="NA-bd_OB-fold"/>
</dbReference>
<dbReference type="NCBIfam" id="NF007494">
    <property type="entry name" value="PRK10089.1-3"/>
    <property type="match status" value="1"/>
</dbReference>
<dbReference type="InterPro" id="IPR002547">
    <property type="entry name" value="tRNA-bd_dom"/>
</dbReference>
<dbReference type="PROSITE" id="PS50886">
    <property type="entry name" value="TRBD"/>
    <property type="match status" value="1"/>
</dbReference>
<sequence>MAAEAGATAPITYDDFLKVDIRVGTIVAAEPYPEARKPAFKLSVDFGPGIGVKRSSAQITKHYTLEGLVGKQVAAVVNFPPKQIGKFLSEVLVLGFPDAEGGVVIVGLDHPVPNGGRLF</sequence>
<dbReference type="SUPFAM" id="SSF50249">
    <property type="entry name" value="Nucleic acid-binding proteins"/>
    <property type="match status" value="1"/>
</dbReference>
<dbReference type="NCBIfam" id="TIGR02222">
    <property type="entry name" value="chap_CsaA"/>
    <property type="match status" value="1"/>
</dbReference>
<organism evidence="5 6">
    <name type="scientific">Dongia sedimenti</name>
    <dbReference type="NCBI Taxonomy" id="3064282"/>
    <lineage>
        <taxon>Bacteria</taxon>
        <taxon>Pseudomonadati</taxon>
        <taxon>Pseudomonadota</taxon>
        <taxon>Alphaproteobacteria</taxon>
        <taxon>Rhodospirillales</taxon>
        <taxon>Dongiaceae</taxon>
        <taxon>Dongia</taxon>
    </lineage>
</organism>
<proteinExistence type="predicted"/>
<dbReference type="Gene3D" id="2.40.50.140">
    <property type="entry name" value="Nucleic acid-binding proteins"/>
    <property type="match status" value="1"/>
</dbReference>
<dbReference type="Proteomes" id="UP001230156">
    <property type="component" value="Unassembled WGS sequence"/>
</dbReference>
<dbReference type="InterPro" id="IPR008231">
    <property type="entry name" value="CsaA"/>
</dbReference>
<evidence type="ECO:0000256" key="2">
    <source>
        <dbReference type="ARBA" id="ARBA00022884"/>
    </source>
</evidence>
<comment type="caution">
    <text evidence="5">The sequence shown here is derived from an EMBL/GenBank/DDBJ whole genome shotgun (WGS) entry which is preliminary data.</text>
</comment>
<evidence type="ECO:0000313" key="5">
    <source>
        <dbReference type="EMBL" id="MDQ7250141.1"/>
    </source>
</evidence>
<dbReference type="PANTHER" id="PTHR11586:SF37">
    <property type="entry name" value="TRNA-BINDING DOMAIN-CONTAINING PROTEIN"/>
    <property type="match status" value="1"/>
</dbReference>
<evidence type="ECO:0000259" key="4">
    <source>
        <dbReference type="PROSITE" id="PS50886"/>
    </source>
</evidence>
<reference evidence="6" key="1">
    <citation type="submission" date="2023-08" db="EMBL/GenBank/DDBJ databases">
        <title>Rhodospirillaceae gen. nov., a novel taxon isolated from the Yangtze River Yuezi River estuary sludge.</title>
        <authorList>
            <person name="Ruan L."/>
        </authorList>
    </citation>
    <scope>NUCLEOTIDE SEQUENCE [LARGE SCALE GENOMIC DNA]</scope>
    <source>
        <strain evidence="6">R-7</strain>
    </source>
</reference>
<keyword evidence="6" id="KW-1185">Reference proteome</keyword>
<evidence type="ECO:0000256" key="3">
    <source>
        <dbReference type="PROSITE-ProRule" id="PRU00209"/>
    </source>
</evidence>
<name>A0ABU0YQY5_9PROT</name>
<feature type="domain" description="TRNA-binding" evidence="4">
    <location>
        <begin position="15"/>
        <end position="119"/>
    </location>
</feature>
<dbReference type="InterPro" id="IPR051270">
    <property type="entry name" value="Tyrosine-tRNA_ligase_regulator"/>
</dbReference>
<dbReference type="Pfam" id="PF01588">
    <property type="entry name" value="tRNA_bind"/>
    <property type="match status" value="1"/>
</dbReference>
<evidence type="ECO:0000256" key="1">
    <source>
        <dbReference type="ARBA" id="ARBA00022555"/>
    </source>
</evidence>
<dbReference type="EMBL" id="JAUYVI010000006">
    <property type="protein sequence ID" value="MDQ7250141.1"/>
    <property type="molecule type" value="Genomic_DNA"/>
</dbReference>
<gene>
    <name evidence="5" type="ORF">Q8A70_20795</name>
</gene>
<dbReference type="NCBIfam" id="NF007495">
    <property type="entry name" value="PRK10089.1-4"/>
    <property type="match status" value="1"/>
</dbReference>
<accession>A0ABU0YQY5</accession>
<dbReference type="PANTHER" id="PTHR11586">
    <property type="entry name" value="TRNA-AMINOACYLATION COFACTOR ARC1 FAMILY MEMBER"/>
    <property type="match status" value="1"/>
</dbReference>
<keyword evidence="1 3" id="KW-0820">tRNA-binding</keyword>
<protein>
    <submittedName>
        <fullName evidence="5">tRNA-binding protein</fullName>
    </submittedName>
</protein>
<keyword evidence="2 3" id="KW-0694">RNA-binding</keyword>